<keyword evidence="3 5" id="KW-0067">ATP-binding</keyword>
<keyword evidence="2" id="KW-0547">Nucleotide-binding</keyword>
<evidence type="ECO:0000256" key="3">
    <source>
        <dbReference type="ARBA" id="ARBA00022840"/>
    </source>
</evidence>
<organism evidence="5 6">
    <name type="scientific">Galactobacter valiniphilus</name>
    <dbReference type="NCBI Taxonomy" id="2676122"/>
    <lineage>
        <taxon>Bacteria</taxon>
        <taxon>Bacillati</taxon>
        <taxon>Actinomycetota</taxon>
        <taxon>Actinomycetes</taxon>
        <taxon>Micrococcales</taxon>
        <taxon>Micrococcaceae</taxon>
        <taxon>Galactobacter</taxon>
    </lineage>
</organism>
<dbReference type="SMART" id="SM00382">
    <property type="entry name" value="AAA"/>
    <property type="match status" value="1"/>
</dbReference>
<dbReference type="GO" id="GO:0005524">
    <property type="term" value="F:ATP binding"/>
    <property type="evidence" value="ECO:0007669"/>
    <property type="project" value="UniProtKB-KW"/>
</dbReference>
<feature type="domain" description="ABC transporter" evidence="4">
    <location>
        <begin position="237"/>
        <end position="476"/>
    </location>
</feature>
<dbReference type="PANTHER" id="PTHR43790">
    <property type="entry name" value="CARBOHYDRATE TRANSPORT ATP-BINDING PROTEIN MG119-RELATED"/>
    <property type="match status" value="1"/>
</dbReference>
<dbReference type="EMBL" id="QQXK01000020">
    <property type="protein sequence ID" value="RII41818.1"/>
    <property type="molecule type" value="Genomic_DNA"/>
</dbReference>
<evidence type="ECO:0000313" key="5">
    <source>
        <dbReference type="EMBL" id="RII41818.1"/>
    </source>
</evidence>
<feature type="domain" description="ABC transporter" evidence="4">
    <location>
        <begin position="1"/>
        <end position="233"/>
    </location>
</feature>
<dbReference type="PANTHER" id="PTHR43790:SF2">
    <property type="entry name" value="AUTOINDUCER 2 IMPORT ATP-BINDING PROTEIN LSRA"/>
    <property type="match status" value="1"/>
</dbReference>
<protein>
    <submittedName>
        <fullName evidence="5">Sugar ABC transporter ATP-binding protein</fullName>
    </submittedName>
</protein>
<gene>
    <name evidence="5" type="ORF">DWB68_10500</name>
</gene>
<dbReference type="InterPro" id="IPR003593">
    <property type="entry name" value="AAA+_ATPase"/>
</dbReference>
<dbReference type="GO" id="GO:0016887">
    <property type="term" value="F:ATP hydrolysis activity"/>
    <property type="evidence" value="ECO:0007669"/>
    <property type="project" value="InterPro"/>
</dbReference>
<sequence length="486" mass="52180">MTTTDTSVSYGHKKVLDRVDLGVGHGEVVGLIGMNGAGKSTLVGVLAGMIQPSTGERLLAGERFEPDSPAAAQAAGIGLIVQNFAPDPTKRVTEVLFANTFRAGQSHQELRERALELVEEAGVDLDVDARIGDLDRGTQALVEVTRMLAEEAQFVIMDEVAATLADHEIAVLHHVMRELVRQGRGVLYITHRLDELLSIADRVVLLNDGKITGARSARNTNVHDLARLLDAAHKEPTRPDPLAPVSGAAPAIELVSAGVKGAFDDVSLQFSRGQITALVGAPRSGAREVAEVLGAQRMVDSGTVLREGWPLDFLKGSDALGIGYLPDQFDEDEGRLVDQAGKAGNLQGEIRRARRMIELVKELRISTTDITQGVEPLSGGDRQKSALVRRMEAGHELLVRVHPTRGIDVVSRGTVFEVLRSMAAQGAAVVVLTTDLSEVMQWADRVVVMREGRVVVNAANQDVDEDSLAAQMLGHAIYSGTARRAR</sequence>
<dbReference type="Proteomes" id="UP000265419">
    <property type="component" value="Unassembled WGS sequence"/>
</dbReference>
<evidence type="ECO:0000256" key="1">
    <source>
        <dbReference type="ARBA" id="ARBA00009404"/>
    </source>
</evidence>
<dbReference type="Gene3D" id="3.40.50.300">
    <property type="entry name" value="P-loop containing nucleotide triphosphate hydrolases"/>
    <property type="match status" value="2"/>
</dbReference>
<dbReference type="Pfam" id="PF00005">
    <property type="entry name" value="ABC_tran"/>
    <property type="match status" value="2"/>
</dbReference>
<reference evidence="5 6" key="1">
    <citation type="submission" date="2018-07" db="EMBL/GenBank/DDBJ databases">
        <title>Arthrobacter sp. nov., isolated from raw cow's milk with high bacterial count.</title>
        <authorList>
            <person name="Hahne J."/>
            <person name="Isele D."/>
            <person name="Lipski A."/>
        </authorList>
    </citation>
    <scope>NUCLEOTIDE SEQUENCE [LARGE SCALE GENOMIC DNA]</scope>
    <source>
        <strain evidence="5 6">JZ R-35</strain>
    </source>
</reference>
<evidence type="ECO:0000256" key="2">
    <source>
        <dbReference type="ARBA" id="ARBA00022741"/>
    </source>
</evidence>
<comment type="similarity">
    <text evidence="1">Belongs to the ABC transporter superfamily. AI-2 autoinducer porter (TC 3.A.1.2.8) family.</text>
</comment>
<dbReference type="SUPFAM" id="SSF52540">
    <property type="entry name" value="P-loop containing nucleoside triphosphate hydrolases"/>
    <property type="match status" value="2"/>
</dbReference>
<evidence type="ECO:0000259" key="4">
    <source>
        <dbReference type="PROSITE" id="PS50893"/>
    </source>
</evidence>
<dbReference type="AlphaFoldDB" id="A0A399J8F3"/>
<dbReference type="RefSeq" id="WP_119425093.1">
    <property type="nucleotide sequence ID" value="NZ_QQXK01000020.1"/>
</dbReference>
<dbReference type="PROSITE" id="PS50893">
    <property type="entry name" value="ABC_TRANSPORTER_2"/>
    <property type="match status" value="2"/>
</dbReference>
<evidence type="ECO:0000313" key="6">
    <source>
        <dbReference type="Proteomes" id="UP000265419"/>
    </source>
</evidence>
<keyword evidence="6" id="KW-1185">Reference proteome</keyword>
<dbReference type="CDD" id="cd03216">
    <property type="entry name" value="ABC_Carb_Monos_I"/>
    <property type="match status" value="1"/>
</dbReference>
<name>A0A399J8F3_9MICC</name>
<proteinExistence type="inferred from homology"/>
<dbReference type="InterPro" id="IPR027417">
    <property type="entry name" value="P-loop_NTPase"/>
</dbReference>
<comment type="caution">
    <text evidence="5">The sequence shown here is derived from an EMBL/GenBank/DDBJ whole genome shotgun (WGS) entry which is preliminary data.</text>
</comment>
<accession>A0A399J8F3</accession>
<dbReference type="InterPro" id="IPR003439">
    <property type="entry name" value="ABC_transporter-like_ATP-bd"/>
</dbReference>
<dbReference type="InterPro" id="IPR050107">
    <property type="entry name" value="ABC_carbohydrate_import_ATPase"/>
</dbReference>